<gene>
    <name evidence="2" type="ORF">GBA63_21760</name>
</gene>
<dbReference type="EMBL" id="CP045120">
    <property type="protein sequence ID" value="QIN85348.1"/>
    <property type="molecule type" value="Genomic_DNA"/>
</dbReference>
<keyword evidence="1" id="KW-0472">Membrane</keyword>
<dbReference type="Proteomes" id="UP000501452">
    <property type="component" value="Plasmid unnamed1"/>
</dbReference>
<evidence type="ECO:0000313" key="2">
    <source>
        <dbReference type="EMBL" id="QIN85348.1"/>
    </source>
</evidence>
<dbReference type="KEGG" id="rub:GBA63_21760"/>
<dbReference type="InterPro" id="IPR058324">
    <property type="entry name" value="DUF8011"/>
</dbReference>
<geneLocation type="plasmid" evidence="2 3">
    <name>unnamed1</name>
</geneLocation>
<feature type="transmembrane region" description="Helical" evidence="1">
    <location>
        <begin position="53"/>
        <end position="70"/>
    </location>
</feature>
<keyword evidence="1" id="KW-1133">Transmembrane helix</keyword>
<name>A0A6G8QFW6_9ACTN</name>
<dbReference type="RefSeq" id="WP_166180568.1">
    <property type="nucleotide sequence ID" value="NZ_CP045120.1"/>
</dbReference>
<protein>
    <submittedName>
        <fullName evidence="2">Uncharacterized protein</fullName>
    </submittedName>
</protein>
<keyword evidence="1" id="KW-0812">Transmembrane</keyword>
<keyword evidence="3" id="KW-1185">Reference proteome</keyword>
<dbReference type="AlphaFoldDB" id="A0A6G8QFW6"/>
<feature type="transmembrane region" description="Helical" evidence="1">
    <location>
        <begin position="21"/>
        <end position="47"/>
    </location>
</feature>
<dbReference type="Pfam" id="PF26041">
    <property type="entry name" value="DUF8011"/>
    <property type="match status" value="1"/>
</dbReference>
<organism evidence="2 3">
    <name type="scientific">Rubrobacter tropicus</name>
    <dbReference type="NCBI Taxonomy" id="2653851"/>
    <lineage>
        <taxon>Bacteria</taxon>
        <taxon>Bacillati</taxon>
        <taxon>Actinomycetota</taxon>
        <taxon>Rubrobacteria</taxon>
        <taxon>Rubrobacterales</taxon>
        <taxon>Rubrobacteraceae</taxon>
        <taxon>Rubrobacter</taxon>
    </lineage>
</organism>
<proteinExistence type="predicted"/>
<accession>A0A6G8QFW6</accession>
<reference evidence="2 3" key="1">
    <citation type="submission" date="2019-10" db="EMBL/GenBank/DDBJ databases">
        <title>Rubrobacter sp nov SCSIO 52090 isolated from a deep-sea sediment in the South China Sea.</title>
        <authorList>
            <person name="Chen R.W."/>
        </authorList>
    </citation>
    <scope>NUCLEOTIDE SEQUENCE [LARGE SCALE GENOMIC DNA]</scope>
    <source>
        <strain evidence="2 3">SCSIO 52909</strain>
        <plasmid evidence="2 3">unnamed1</plasmid>
    </source>
</reference>
<evidence type="ECO:0000256" key="1">
    <source>
        <dbReference type="SAM" id="Phobius"/>
    </source>
</evidence>
<evidence type="ECO:0000313" key="3">
    <source>
        <dbReference type="Proteomes" id="UP000501452"/>
    </source>
</evidence>
<sequence length="102" mass="10537">MMAGLRRALFREPRAGGMAERSWFVLGGVGVAVGCLMVVAGLFASGAGAGPSYNPWLVVLGAMFALQFAAELLPKGWSITAGLLRIGAIFVAVVSLLAVMIL</sequence>
<feature type="transmembrane region" description="Helical" evidence="1">
    <location>
        <begin position="82"/>
        <end position="101"/>
    </location>
</feature>
<dbReference type="PROSITE" id="PS51257">
    <property type="entry name" value="PROKAR_LIPOPROTEIN"/>
    <property type="match status" value="1"/>
</dbReference>
<keyword evidence="2" id="KW-0614">Plasmid</keyword>